<evidence type="ECO:0000256" key="6">
    <source>
        <dbReference type="PROSITE-ProRule" id="PRU00182"/>
    </source>
</evidence>
<evidence type="ECO:0000259" key="7">
    <source>
        <dbReference type="SMART" id="SM00363"/>
    </source>
</evidence>
<comment type="similarity">
    <text evidence="2">Belongs to the pseudouridine synthase RluA family.</text>
</comment>
<evidence type="ECO:0000256" key="3">
    <source>
        <dbReference type="ARBA" id="ARBA00023235"/>
    </source>
</evidence>
<reference evidence="8 9" key="1">
    <citation type="submission" date="2018-08" db="EMBL/GenBank/DDBJ databases">
        <title>A genome reference for cultivated species of the human gut microbiota.</title>
        <authorList>
            <person name="Zou Y."/>
            <person name="Xue W."/>
            <person name="Luo G."/>
        </authorList>
    </citation>
    <scope>NUCLEOTIDE SEQUENCE [LARGE SCALE GENOMIC DNA]</scope>
    <source>
        <strain evidence="8 9">AF15-20</strain>
    </source>
</reference>
<dbReference type="PROSITE" id="PS50889">
    <property type="entry name" value="S4"/>
    <property type="match status" value="1"/>
</dbReference>
<dbReference type="Gene3D" id="3.30.2350.10">
    <property type="entry name" value="Pseudouridine synthase"/>
    <property type="match status" value="1"/>
</dbReference>
<keyword evidence="6" id="KW-0694">RNA-binding</keyword>
<evidence type="ECO:0000256" key="2">
    <source>
        <dbReference type="ARBA" id="ARBA00010876"/>
    </source>
</evidence>
<dbReference type="GO" id="GO:0000455">
    <property type="term" value="P:enzyme-directed rRNA pseudouridine synthesis"/>
    <property type="evidence" value="ECO:0007669"/>
    <property type="project" value="UniProtKB-ARBA"/>
</dbReference>
<dbReference type="InterPro" id="IPR002942">
    <property type="entry name" value="S4_RNA-bd"/>
</dbReference>
<protein>
    <recommendedName>
        <fullName evidence="4">RNA pseudouridylate synthase</fullName>
    </recommendedName>
    <alternativeName>
        <fullName evidence="5">RNA-uridine isomerase</fullName>
    </alternativeName>
</protein>
<dbReference type="SUPFAM" id="SSF55174">
    <property type="entry name" value="Alpha-L RNA-binding motif"/>
    <property type="match status" value="1"/>
</dbReference>
<dbReference type="Gene3D" id="3.10.290.10">
    <property type="entry name" value="RNA-binding S4 domain"/>
    <property type="match status" value="1"/>
</dbReference>
<organism evidence="8 9">
    <name type="scientific">Holdemanella biformis</name>
    <dbReference type="NCBI Taxonomy" id="1735"/>
    <lineage>
        <taxon>Bacteria</taxon>
        <taxon>Bacillati</taxon>
        <taxon>Bacillota</taxon>
        <taxon>Erysipelotrichia</taxon>
        <taxon>Erysipelotrichales</taxon>
        <taxon>Erysipelotrichaceae</taxon>
        <taxon>Holdemanella</taxon>
    </lineage>
</organism>
<dbReference type="CDD" id="cd00165">
    <property type="entry name" value="S4"/>
    <property type="match status" value="1"/>
</dbReference>
<accession>A0A395W4B0</accession>
<dbReference type="GO" id="GO:0003723">
    <property type="term" value="F:RNA binding"/>
    <property type="evidence" value="ECO:0007669"/>
    <property type="project" value="UniProtKB-KW"/>
</dbReference>
<dbReference type="PANTHER" id="PTHR21600">
    <property type="entry name" value="MITOCHONDRIAL RNA PSEUDOURIDINE SYNTHASE"/>
    <property type="match status" value="1"/>
</dbReference>
<comment type="caution">
    <text evidence="8">The sequence shown here is derived from an EMBL/GenBank/DDBJ whole genome shotgun (WGS) entry which is preliminary data.</text>
</comment>
<dbReference type="InterPro" id="IPR006224">
    <property type="entry name" value="PsdUridine_synth_RluA-like_CS"/>
</dbReference>
<sequence>MKEIKINQNDANQRLDKFLMKTFPKLGKSMMYKAIRNKKIKVNRKRCTFDQKIQENDSILLFLPPDVLEEKKVETNYISSKLDVIYEDENILIVNKPYGLLSQSDQSQNQDCLVNRVQAYLMEKNEYDPNKEHSFAPSICHRLDRNTTGLVIAAKNANALRKVNEAIANRTIQKMYRAHVVGTFEQKDFTMCYYILKENTIAKVSDKKLEGYQKALMDVHVERDDGENSICTITLHTGRFHQIRALMGHIQHPLLGDVKYGYHGKKRPIELMAYRLEFHEVDLPLQQTVFEIPRA</sequence>
<dbReference type="Pfam" id="PF00849">
    <property type="entry name" value="PseudoU_synth_2"/>
    <property type="match status" value="1"/>
</dbReference>
<evidence type="ECO:0000313" key="8">
    <source>
        <dbReference type="EMBL" id="RGU89119.1"/>
    </source>
</evidence>
<evidence type="ECO:0000256" key="1">
    <source>
        <dbReference type="ARBA" id="ARBA00000073"/>
    </source>
</evidence>
<dbReference type="Proteomes" id="UP000265489">
    <property type="component" value="Unassembled WGS sequence"/>
</dbReference>
<dbReference type="InterPro" id="IPR036986">
    <property type="entry name" value="S4_RNA-bd_sf"/>
</dbReference>
<dbReference type="GeneID" id="66580652"/>
<dbReference type="InterPro" id="IPR050188">
    <property type="entry name" value="RluA_PseudoU_synthase"/>
</dbReference>
<dbReference type="AlphaFoldDB" id="A0A395W4B0"/>
<name>A0A395W4B0_9FIRM</name>
<dbReference type="InterPro" id="IPR020103">
    <property type="entry name" value="PsdUridine_synth_cat_dom_sf"/>
</dbReference>
<evidence type="ECO:0000313" key="9">
    <source>
        <dbReference type="Proteomes" id="UP000265489"/>
    </source>
</evidence>
<evidence type="ECO:0000256" key="4">
    <source>
        <dbReference type="ARBA" id="ARBA00031870"/>
    </source>
</evidence>
<dbReference type="EMBL" id="QRYQ01000033">
    <property type="protein sequence ID" value="RGU89119.1"/>
    <property type="molecule type" value="Genomic_DNA"/>
</dbReference>
<evidence type="ECO:0000256" key="5">
    <source>
        <dbReference type="ARBA" id="ARBA00033164"/>
    </source>
</evidence>
<dbReference type="PROSITE" id="PS01129">
    <property type="entry name" value="PSI_RLU"/>
    <property type="match status" value="1"/>
</dbReference>
<dbReference type="SMART" id="SM00363">
    <property type="entry name" value="S4"/>
    <property type="match status" value="1"/>
</dbReference>
<gene>
    <name evidence="8" type="ORF">DWW32_12000</name>
</gene>
<keyword evidence="3" id="KW-0413">Isomerase</keyword>
<feature type="domain" description="RNA-binding S4" evidence="7">
    <location>
        <begin position="13"/>
        <end position="79"/>
    </location>
</feature>
<dbReference type="InterPro" id="IPR006145">
    <property type="entry name" value="PsdUridine_synth_RsuA/RluA"/>
</dbReference>
<dbReference type="CDD" id="cd02869">
    <property type="entry name" value="PseudoU_synth_RluA_like"/>
    <property type="match status" value="1"/>
</dbReference>
<proteinExistence type="inferred from homology"/>
<dbReference type="SUPFAM" id="SSF55120">
    <property type="entry name" value="Pseudouridine synthase"/>
    <property type="match status" value="1"/>
</dbReference>
<dbReference type="GO" id="GO:0120159">
    <property type="term" value="F:rRNA pseudouridine synthase activity"/>
    <property type="evidence" value="ECO:0007669"/>
    <property type="project" value="UniProtKB-ARBA"/>
</dbReference>
<dbReference type="RefSeq" id="WP_118325908.1">
    <property type="nucleotide sequence ID" value="NZ_DAWEIE010000069.1"/>
</dbReference>
<comment type="catalytic activity">
    <reaction evidence="1">
        <text>a uridine in RNA = a pseudouridine in RNA</text>
        <dbReference type="Rhea" id="RHEA:48348"/>
        <dbReference type="Rhea" id="RHEA-COMP:12068"/>
        <dbReference type="Rhea" id="RHEA-COMP:12069"/>
        <dbReference type="ChEBI" id="CHEBI:65314"/>
        <dbReference type="ChEBI" id="CHEBI:65315"/>
    </reaction>
</comment>